<evidence type="ECO:0000313" key="2">
    <source>
        <dbReference type="Proteomes" id="UP000677082"/>
    </source>
</evidence>
<comment type="caution">
    <text evidence="1">The sequence shown here is derived from an EMBL/GenBank/DDBJ whole genome shotgun (WGS) entry which is preliminary data.</text>
</comment>
<keyword evidence="2" id="KW-1185">Reference proteome</keyword>
<dbReference type="AlphaFoldDB" id="A0A919WCZ2"/>
<reference evidence="1 2" key="1">
    <citation type="submission" date="2021-03" db="EMBL/GenBank/DDBJ databases">
        <title>Whole genome shotgun sequence of Actinoplanes toevensis NBRC 105298.</title>
        <authorList>
            <person name="Komaki H."/>
            <person name="Tamura T."/>
        </authorList>
    </citation>
    <scope>NUCLEOTIDE SEQUENCE [LARGE SCALE GENOMIC DNA]</scope>
    <source>
        <strain evidence="1 2">NBRC 105298</strain>
    </source>
</reference>
<gene>
    <name evidence="1" type="ORF">Ato02nite_096010</name>
</gene>
<proteinExistence type="predicted"/>
<dbReference type="Proteomes" id="UP000677082">
    <property type="component" value="Unassembled WGS sequence"/>
</dbReference>
<organism evidence="1 2">
    <name type="scientific">Paractinoplanes toevensis</name>
    <dbReference type="NCBI Taxonomy" id="571911"/>
    <lineage>
        <taxon>Bacteria</taxon>
        <taxon>Bacillati</taxon>
        <taxon>Actinomycetota</taxon>
        <taxon>Actinomycetes</taxon>
        <taxon>Micromonosporales</taxon>
        <taxon>Micromonosporaceae</taxon>
        <taxon>Paractinoplanes</taxon>
    </lineage>
</organism>
<accession>A0A919WCZ2</accession>
<dbReference type="EMBL" id="BOQN01000159">
    <property type="protein sequence ID" value="GIM97808.1"/>
    <property type="molecule type" value="Genomic_DNA"/>
</dbReference>
<protein>
    <submittedName>
        <fullName evidence="1">Uncharacterized protein</fullName>
    </submittedName>
</protein>
<name>A0A919WCZ2_9ACTN</name>
<sequence>MLHVAVYRHGMAESMPSVADRPIRDVSKDNDVCAAILDRSLIAYIAGARSLAEYGLWLTGDANTRCRIASRLLATRRVIAVFRAENRLAMAEPWLREAGAAGDIPARVIRDKGDDEAIGAMVADAASEWLRQRQSR</sequence>
<evidence type="ECO:0000313" key="1">
    <source>
        <dbReference type="EMBL" id="GIM97808.1"/>
    </source>
</evidence>